<evidence type="ECO:0000256" key="8">
    <source>
        <dbReference type="RuleBase" id="RU000320"/>
    </source>
</evidence>
<dbReference type="GO" id="GO:0005886">
    <property type="term" value="C:plasma membrane"/>
    <property type="evidence" value="ECO:0007669"/>
    <property type="project" value="UniProtKB-SubCell"/>
</dbReference>
<feature type="transmembrane region" description="Helical" evidence="9">
    <location>
        <begin position="492"/>
        <end position="514"/>
    </location>
</feature>
<feature type="transmembrane region" description="Helical" evidence="9">
    <location>
        <begin position="179"/>
        <end position="201"/>
    </location>
</feature>
<evidence type="ECO:0000256" key="4">
    <source>
        <dbReference type="ARBA" id="ARBA00022475"/>
    </source>
</evidence>
<evidence type="ECO:0000256" key="7">
    <source>
        <dbReference type="ARBA" id="ARBA00023136"/>
    </source>
</evidence>
<feature type="transmembrane region" description="Helical" evidence="9">
    <location>
        <begin position="126"/>
        <end position="143"/>
    </location>
</feature>
<sequence>MNPVEALAGATTPHHLILAPILVPLIAAAAMLFYEDRQRGAKLAISLVAAVTVLIASVVLMLDAKGEGPSGGTEVGLYLLGDWPTPFGINLVLDRLSALMLFLSALLSVPALVYASAMWQGRGQHFHSLFMFLMMGVNGAVLTGDLFNLFVFFEIMLAASYGLALHGSGPERVRAGMHYIAINLLASLFFLIGVAMIYGVAGTLNMAELARQLPALDEAQTPLVHAALAILAVVFLVKAGMWPMCFWLPSTYQAAAAPASAMFAILTKVGVYVLLRLTFLAFAPGEGVSITFAAQVLVAGGIATMLFGSAGILGAQNMSRMAGHAVLISSGTMLTVIGLGLQGGGSAMLSGALFYMVGSTLALSALFLLVELAERGRGAIASMLALSADLYGAPDEEMETPPPVPGLLVPAGMTLLALCYALLVLVLAGLPPLPGFLGKVMMLSGLLEDATTGRPQVWVFMAVLIGSGFATLVALMRVGVQTFWTSVDEQPPAVMVTEIAPVIVLIAVIVGMTWQARPIMRYLEATATALHRPSVYVNGVLEADRTVDRRQEAGE</sequence>
<evidence type="ECO:0000313" key="12">
    <source>
        <dbReference type="Proteomes" id="UP000679284"/>
    </source>
</evidence>
<feature type="domain" description="NADH:quinone oxidoreductase/Mrp antiporter transmembrane" evidence="10">
    <location>
        <begin position="144"/>
        <end position="448"/>
    </location>
</feature>
<evidence type="ECO:0000256" key="5">
    <source>
        <dbReference type="ARBA" id="ARBA00022692"/>
    </source>
</evidence>
<evidence type="ECO:0000256" key="2">
    <source>
        <dbReference type="ARBA" id="ARBA00004651"/>
    </source>
</evidence>
<dbReference type="Proteomes" id="UP000679284">
    <property type="component" value="Chromosome"/>
</dbReference>
<dbReference type="EMBL" id="CP047289">
    <property type="protein sequence ID" value="QUS35336.1"/>
    <property type="molecule type" value="Genomic_DNA"/>
</dbReference>
<keyword evidence="12" id="KW-1185">Reference proteome</keyword>
<feature type="transmembrane region" description="Helical" evidence="9">
    <location>
        <begin position="149"/>
        <end position="167"/>
    </location>
</feature>
<name>A0A8J8SKB3_9RHOB</name>
<keyword evidence="5 8" id="KW-0812">Transmembrane</keyword>
<dbReference type="InterPro" id="IPR001750">
    <property type="entry name" value="ND/Mrp_TM"/>
</dbReference>
<dbReference type="PANTHER" id="PTHR42703">
    <property type="entry name" value="NADH DEHYDROGENASE"/>
    <property type="match status" value="1"/>
</dbReference>
<dbReference type="KEGG" id="fap:GR316_03035"/>
<dbReference type="RefSeq" id="WP_211784583.1">
    <property type="nucleotide sequence ID" value="NZ_CP047289.1"/>
</dbReference>
<dbReference type="PANTHER" id="PTHR42703:SF1">
    <property type="entry name" value="NA(+)_H(+) ANTIPORTER SUBUNIT D1"/>
    <property type="match status" value="1"/>
</dbReference>
<evidence type="ECO:0000259" key="10">
    <source>
        <dbReference type="Pfam" id="PF00361"/>
    </source>
</evidence>
<feature type="transmembrane region" description="Helical" evidence="9">
    <location>
        <begin position="15"/>
        <end position="34"/>
    </location>
</feature>
<proteinExistence type="inferred from homology"/>
<feature type="transmembrane region" description="Helical" evidence="9">
    <location>
        <begin position="254"/>
        <end position="275"/>
    </location>
</feature>
<organism evidence="11 12">
    <name type="scientific">Falsirhodobacter algicola</name>
    <dbReference type="NCBI Taxonomy" id="2692330"/>
    <lineage>
        <taxon>Bacteria</taxon>
        <taxon>Pseudomonadati</taxon>
        <taxon>Pseudomonadota</taxon>
        <taxon>Alphaproteobacteria</taxon>
        <taxon>Rhodobacterales</taxon>
        <taxon>Paracoccaceae</taxon>
        <taxon>Falsirhodobacter</taxon>
    </lineage>
</organism>
<accession>A0A8J8SKB3</accession>
<feature type="transmembrane region" description="Helical" evidence="9">
    <location>
        <begin position="221"/>
        <end position="242"/>
    </location>
</feature>
<evidence type="ECO:0000313" key="11">
    <source>
        <dbReference type="EMBL" id="QUS35336.1"/>
    </source>
</evidence>
<keyword evidence="6 9" id="KW-1133">Transmembrane helix</keyword>
<dbReference type="AlphaFoldDB" id="A0A8J8SKB3"/>
<dbReference type="Pfam" id="PF00361">
    <property type="entry name" value="Proton_antipo_M"/>
    <property type="match status" value="1"/>
</dbReference>
<dbReference type="NCBIfam" id="NF009309">
    <property type="entry name" value="PRK12666.1"/>
    <property type="match status" value="1"/>
</dbReference>
<feature type="transmembrane region" description="Helical" evidence="9">
    <location>
        <begin position="96"/>
        <end position="114"/>
    </location>
</feature>
<feature type="transmembrane region" description="Helical" evidence="9">
    <location>
        <begin position="321"/>
        <end position="341"/>
    </location>
</feature>
<feature type="transmembrane region" description="Helical" evidence="9">
    <location>
        <begin position="457"/>
        <end position="480"/>
    </location>
</feature>
<gene>
    <name evidence="11" type="ORF">GR316_03035</name>
</gene>
<protein>
    <submittedName>
        <fullName evidence="11">Monovalent cation/H+ antiporter subunit D</fullName>
    </submittedName>
</protein>
<feature type="transmembrane region" description="Helical" evidence="9">
    <location>
        <begin position="347"/>
        <end position="369"/>
    </location>
</feature>
<feature type="transmembrane region" description="Helical" evidence="9">
    <location>
        <begin position="43"/>
        <end position="62"/>
    </location>
</feature>
<comment type="subcellular location">
    <subcellularLocation>
        <location evidence="2">Cell membrane</location>
        <topology evidence="2">Multi-pass membrane protein</topology>
    </subcellularLocation>
    <subcellularLocation>
        <location evidence="8">Membrane</location>
        <topology evidence="8">Multi-pass membrane protein</topology>
    </subcellularLocation>
</comment>
<evidence type="ECO:0000256" key="6">
    <source>
        <dbReference type="ARBA" id="ARBA00022989"/>
    </source>
</evidence>
<comment type="similarity">
    <text evidence="3">Belongs to the CPA3 antiporters (TC 2.A.63) subunit D family.</text>
</comment>
<keyword evidence="4" id="KW-1003">Cell membrane</keyword>
<evidence type="ECO:0000256" key="9">
    <source>
        <dbReference type="SAM" id="Phobius"/>
    </source>
</evidence>
<keyword evidence="7 9" id="KW-0472">Membrane</keyword>
<feature type="transmembrane region" description="Helical" evidence="9">
    <location>
        <begin position="287"/>
        <end position="309"/>
    </location>
</feature>
<dbReference type="InterPro" id="IPR050586">
    <property type="entry name" value="CPA3_Na-H_Antiporter_D"/>
</dbReference>
<reference evidence="11" key="1">
    <citation type="submission" date="2020-01" db="EMBL/GenBank/DDBJ databases">
        <authorList>
            <person name="Yang Y."/>
            <person name="Kwon Y.M."/>
        </authorList>
    </citation>
    <scope>NUCLEOTIDE SEQUENCE</scope>
    <source>
        <strain evidence="11">PG104</strain>
    </source>
</reference>
<comment type="function">
    <text evidence="1">NDH-1 shuttles electrons from NADH, via FMN and iron-sulfur (Fe-S) centers, to quinones in the respiratory chain. The immediate electron acceptor for the enzyme in this species is believed to be ubiquinone. Couples the redox reaction to proton translocation (for every two electrons transferred, four hydrogen ions are translocated across the cytoplasmic membrane), and thus conserves the redox energy in a proton gradient.</text>
</comment>
<evidence type="ECO:0000256" key="1">
    <source>
        <dbReference type="ARBA" id="ARBA00002378"/>
    </source>
</evidence>
<feature type="transmembrane region" description="Helical" evidence="9">
    <location>
        <begin position="413"/>
        <end position="437"/>
    </location>
</feature>
<evidence type="ECO:0000256" key="3">
    <source>
        <dbReference type="ARBA" id="ARBA00005346"/>
    </source>
</evidence>